<gene>
    <name evidence="2" type="ORF">GCM10010507_52600</name>
</gene>
<feature type="region of interest" description="Disordered" evidence="1">
    <location>
        <begin position="22"/>
        <end position="44"/>
    </location>
</feature>
<dbReference type="RefSeq" id="WP_268249639.1">
    <property type="nucleotide sequence ID" value="NZ_BMVB01000024.1"/>
</dbReference>
<accession>A0A918WQJ6</accession>
<dbReference type="Proteomes" id="UP000646244">
    <property type="component" value="Unassembled WGS sequence"/>
</dbReference>
<reference evidence="2" key="2">
    <citation type="submission" date="2020-09" db="EMBL/GenBank/DDBJ databases">
        <authorList>
            <person name="Sun Q."/>
            <person name="Ohkuma M."/>
        </authorList>
    </citation>
    <scope>NUCLEOTIDE SEQUENCE</scope>
    <source>
        <strain evidence="2">JCM 4633</strain>
    </source>
</reference>
<sequence length="44" mass="4881">MECLRSDVEAGTRLPDAVEAALRTARVRPDTDRRNTPGASRLQE</sequence>
<organism evidence="2 3">
    <name type="scientific">Streptomyces cinnamoneus</name>
    <name type="common">Streptoverticillium cinnamoneum</name>
    <dbReference type="NCBI Taxonomy" id="53446"/>
    <lineage>
        <taxon>Bacteria</taxon>
        <taxon>Bacillati</taxon>
        <taxon>Actinomycetota</taxon>
        <taxon>Actinomycetes</taxon>
        <taxon>Kitasatosporales</taxon>
        <taxon>Streptomycetaceae</taxon>
        <taxon>Streptomyces</taxon>
        <taxon>Streptomyces cinnamoneus group</taxon>
    </lineage>
</organism>
<evidence type="ECO:0000256" key="1">
    <source>
        <dbReference type="SAM" id="MobiDB-lite"/>
    </source>
</evidence>
<comment type="caution">
    <text evidence="2">The sequence shown here is derived from an EMBL/GenBank/DDBJ whole genome shotgun (WGS) entry which is preliminary data.</text>
</comment>
<dbReference type="EMBL" id="BMVB01000024">
    <property type="protein sequence ID" value="GHC67897.1"/>
    <property type="molecule type" value="Genomic_DNA"/>
</dbReference>
<protein>
    <submittedName>
        <fullName evidence="2">Uncharacterized protein</fullName>
    </submittedName>
</protein>
<proteinExistence type="predicted"/>
<evidence type="ECO:0000313" key="2">
    <source>
        <dbReference type="EMBL" id="GHC67897.1"/>
    </source>
</evidence>
<name>A0A918WQJ6_STRCJ</name>
<dbReference type="AlphaFoldDB" id="A0A918WQJ6"/>
<evidence type="ECO:0000313" key="3">
    <source>
        <dbReference type="Proteomes" id="UP000646244"/>
    </source>
</evidence>
<reference evidence="2" key="1">
    <citation type="journal article" date="2014" name="Int. J. Syst. Evol. Microbiol.">
        <title>Complete genome sequence of Corynebacterium casei LMG S-19264T (=DSM 44701T), isolated from a smear-ripened cheese.</title>
        <authorList>
            <consortium name="US DOE Joint Genome Institute (JGI-PGF)"/>
            <person name="Walter F."/>
            <person name="Albersmeier A."/>
            <person name="Kalinowski J."/>
            <person name="Ruckert C."/>
        </authorList>
    </citation>
    <scope>NUCLEOTIDE SEQUENCE</scope>
    <source>
        <strain evidence="2">JCM 4633</strain>
    </source>
</reference>